<organism evidence="3 4">
    <name type="scientific">Albimonas donghaensis</name>
    <dbReference type="NCBI Taxonomy" id="356660"/>
    <lineage>
        <taxon>Bacteria</taxon>
        <taxon>Pseudomonadati</taxon>
        <taxon>Pseudomonadota</taxon>
        <taxon>Alphaproteobacteria</taxon>
        <taxon>Rhodobacterales</taxon>
        <taxon>Paracoccaceae</taxon>
        <taxon>Albimonas</taxon>
    </lineage>
</organism>
<keyword evidence="4" id="KW-1185">Reference proteome</keyword>
<dbReference type="SUPFAM" id="SSF116734">
    <property type="entry name" value="DNA methylase specificity domain"/>
    <property type="match status" value="1"/>
</dbReference>
<evidence type="ECO:0000256" key="2">
    <source>
        <dbReference type="ARBA" id="ARBA00023125"/>
    </source>
</evidence>
<accession>A0A1H3FUL4</accession>
<evidence type="ECO:0000313" key="3">
    <source>
        <dbReference type="EMBL" id="SDX94686.1"/>
    </source>
</evidence>
<dbReference type="EMBL" id="FNMZ01000014">
    <property type="protein sequence ID" value="SDX94686.1"/>
    <property type="molecule type" value="Genomic_DNA"/>
</dbReference>
<dbReference type="Gene3D" id="3.90.220.20">
    <property type="entry name" value="DNA methylase specificity domains"/>
    <property type="match status" value="2"/>
</dbReference>
<dbReference type="RefSeq" id="WP_092685511.1">
    <property type="nucleotide sequence ID" value="NZ_FNMZ01000014.1"/>
</dbReference>
<dbReference type="Proteomes" id="UP000199118">
    <property type="component" value="Unassembled WGS sequence"/>
</dbReference>
<proteinExistence type="predicted"/>
<dbReference type="GO" id="GO:0003677">
    <property type="term" value="F:DNA binding"/>
    <property type="evidence" value="ECO:0007669"/>
    <property type="project" value="UniProtKB-KW"/>
</dbReference>
<dbReference type="STRING" id="356660.SAMN05444336_11438"/>
<evidence type="ECO:0008006" key="5">
    <source>
        <dbReference type="Google" id="ProtNLM"/>
    </source>
</evidence>
<gene>
    <name evidence="3" type="ORF">SAMN05444336_11438</name>
</gene>
<keyword evidence="1" id="KW-0680">Restriction system</keyword>
<evidence type="ECO:0000256" key="1">
    <source>
        <dbReference type="ARBA" id="ARBA00022747"/>
    </source>
</evidence>
<dbReference type="AlphaFoldDB" id="A0A1H3FUL4"/>
<evidence type="ECO:0000313" key="4">
    <source>
        <dbReference type="Proteomes" id="UP000199118"/>
    </source>
</evidence>
<name>A0A1H3FUL4_9RHOB</name>
<dbReference type="InterPro" id="IPR044946">
    <property type="entry name" value="Restrct_endonuc_typeI_TRD_sf"/>
</dbReference>
<sequence>MMNDSISLSEISDLRMANAMRGALPEADRGSRRALTSGALDMLAAGRMERLHHLPDEALPGLRALEENDVVLLARGGLRAVAYAGPPGVVVPFSPLIVLRVADQGRADPRYVAAILNLPSTRARAEAQMQGTSIPMLGRKEIAAMKIPLPPIARQRLIVEVVDLQAREAALLQDLSRARSRLLAALCAAD</sequence>
<dbReference type="OrthoDB" id="8445321at2"/>
<dbReference type="GO" id="GO:0009307">
    <property type="term" value="P:DNA restriction-modification system"/>
    <property type="evidence" value="ECO:0007669"/>
    <property type="project" value="UniProtKB-KW"/>
</dbReference>
<protein>
    <recommendedName>
        <fullName evidence="5">Type I restriction modification DNA specificity domain-containing protein</fullName>
    </recommendedName>
</protein>
<reference evidence="3 4" key="1">
    <citation type="submission" date="2016-10" db="EMBL/GenBank/DDBJ databases">
        <authorList>
            <person name="de Groot N.N."/>
        </authorList>
    </citation>
    <scope>NUCLEOTIDE SEQUENCE [LARGE SCALE GENOMIC DNA]</scope>
    <source>
        <strain evidence="3 4">DSM 17890</strain>
    </source>
</reference>
<keyword evidence="2" id="KW-0238">DNA-binding</keyword>